<name>A0A9D1KY75_9FIRM</name>
<feature type="transmembrane region" description="Helical" evidence="1">
    <location>
        <begin position="413"/>
        <end position="431"/>
    </location>
</feature>
<gene>
    <name evidence="2" type="ORF">IAB63_08270</name>
</gene>
<dbReference type="Pfam" id="PF06541">
    <property type="entry name" value="ABC_trans_CmpB"/>
    <property type="match status" value="1"/>
</dbReference>
<comment type="caution">
    <text evidence="2">The sequence shown here is derived from an EMBL/GenBank/DDBJ whole genome shotgun (WGS) entry which is preliminary data.</text>
</comment>
<dbReference type="AlphaFoldDB" id="A0A9D1KY75"/>
<feature type="transmembrane region" description="Helical" evidence="1">
    <location>
        <begin position="365"/>
        <end position="387"/>
    </location>
</feature>
<keyword evidence="1" id="KW-1133">Transmembrane helix</keyword>
<evidence type="ECO:0000313" key="2">
    <source>
        <dbReference type="EMBL" id="HIU03230.1"/>
    </source>
</evidence>
<feature type="transmembrane region" description="Helical" evidence="1">
    <location>
        <begin position="443"/>
        <end position="462"/>
    </location>
</feature>
<evidence type="ECO:0000313" key="3">
    <source>
        <dbReference type="Proteomes" id="UP000824164"/>
    </source>
</evidence>
<protein>
    <submittedName>
        <fullName evidence="2">DUF975 family protein</fullName>
    </submittedName>
</protein>
<reference evidence="2" key="2">
    <citation type="journal article" date="2021" name="PeerJ">
        <title>Extensive microbial diversity within the chicken gut microbiome revealed by metagenomics and culture.</title>
        <authorList>
            <person name="Gilroy R."/>
            <person name="Ravi A."/>
            <person name="Getino M."/>
            <person name="Pursley I."/>
            <person name="Horton D.L."/>
            <person name="Alikhan N.F."/>
            <person name="Baker D."/>
            <person name="Gharbi K."/>
            <person name="Hall N."/>
            <person name="Watson M."/>
            <person name="Adriaenssens E.M."/>
            <person name="Foster-Nyarko E."/>
            <person name="Jarju S."/>
            <person name="Secka A."/>
            <person name="Antonio M."/>
            <person name="Oren A."/>
            <person name="Chaudhuri R.R."/>
            <person name="La Ragione R."/>
            <person name="Hildebrand F."/>
            <person name="Pallen M.J."/>
        </authorList>
    </citation>
    <scope>NUCLEOTIDE SEQUENCE</scope>
    <source>
        <strain evidence="2">CHK187-14744</strain>
    </source>
</reference>
<sequence length="484" mass="55599">MWTRKDLKSRARQTIRNNYWRIIGAILIVAFICGDIHLNVTDSLIRAGENYRPTRGVLAGVFNNIIRSQSFIYGFLNAMNQMIFKNRIGAGVIILIGAFFMFLFWFFVRNVISVGKCRFFLEARGYGDTRVLKLGFVFRMRRIAKVAVIMFFKSLYTLLWSLTIVGGIIKSYSYVMIPYILAENPDISRKEAFYLSRRMMDGEKWEAFKLDLSFLGWQILGYVTLGLGDWLIAMPYRETAYAELYIRLRKKVRKAHIPGAKDLKDRALDVKFSDTAYPEESYFIQTDRPAYQPRPEVDRHYSLISLILIFFTFSIAGWLWEVGFHLFMTGEFVKRGTMAGPWLPIYGTGGILAILFLKRLAKRPALTYVMTVLLCGTIEYVTAWFLWETVHMKWWDYTGYFVNIHGRVCLEGLIVFGLGGCAAIYLLGPALDELFSGFSRRILIGVCAALLLLFALDGAWSVSHPNTGRGITKSAWVEMANWRA</sequence>
<dbReference type="EMBL" id="DVLT01000049">
    <property type="protein sequence ID" value="HIU03230.1"/>
    <property type="molecule type" value="Genomic_DNA"/>
</dbReference>
<feature type="transmembrane region" description="Helical" evidence="1">
    <location>
        <begin position="20"/>
        <end position="40"/>
    </location>
</feature>
<feature type="transmembrane region" description="Helical" evidence="1">
    <location>
        <begin position="88"/>
        <end position="108"/>
    </location>
</feature>
<feature type="transmembrane region" description="Helical" evidence="1">
    <location>
        <begin position="146"/>
        <end position="169"/>
    </location>
</feature>
<dbReference type="PANTHER" id="PTHR40076">
    <property type="entry name" value="MEMBRANE PROTEIN-RELATED"/>
    <property type="match status" value="1"/>
</dbReference>
<feature type="transmembrane region" description="Helical" evidence="1">
    <location>
        <begin position="214"/>
        <end position="232"/>
    </location>
</feature>
<keyword evidence="1" id="KW-0472">Membrane</keyword>
<dbReference type="Pfam" id="PF06161">
    <property type="entry name" value="DUF975"/>
    <property type="match status" value="1"/>
</dbReference>
<evidence type="ECO:0000256" key="1">
    <source>
        <dbReference type="SAM" id="Phobius"/>
    </source>
</evidence>
<dbReference type="InterPro" id="IPR010380">
    <property type="entry name" value="DUF975"/>
</dbReference>
<feature type="transmembrane region" description="Helical" evidence="1">
    <location>
        <begin position="340"/>
        <end position="358"/>
    </location>
</feature>
<reference evidence="2" key="1">
    <citation type="submission" date="2020-10" db="EMBL/GenBank/DDBJ databases">
        <authorList>
            <person name="Gilroy R."/>
        </authorList>
    </citation>
    <scope>NUCLEOTIDE SEQUENCE</scope>
    <source>
        <strain evidence="2">CHK187-14744</strain>
    </source>
</reference>
<organism evidence="2 3">
    <name type="scientific">Candidatus Onthocola gallistercoris</name>
    <dbReference type="NCBI Taxonomy" id="2840876"/>
    <lineage>
        <taxon>Bacteria</taxon>
        <taxon>Bacillati</taxon>
        <taxon>Bacillota</taxon>
        <taxon>Bacilli</taxon>
        <taxon>Candidatus Onthocola</taxon>
    </lineage>
</organism>
<dbReference type="InterPro" id="IPR010540">
    <property type="entry name" value="CmpB_TMEM229"/>
</dbReference>
<accession>A0A9D1KY75</accession>
<feature type="transmembrane region" description="Helical" evidence="1">
    <location>
        <begin position="301"/>
        <end position="320"/>
    </location>
</feature>
<dbReference type="PANTHER" id="PTHR40076:SF1">
    <property type="entry name" value="MEMBRANE PROTEIN"/>
    <property type="match status" value="1"/>
</dbReference>
<dbReference type="Proteomes" id="UP000824164">
    <property type="component" value="Unassembled WGS sequence"/>
</dbReference>
<proteinExistence type="predicted"/>
<keyword evidence="1" id="KW-0812">Transmembrane</keyword>